<evidence type="ECO:0000313" key="1">
    <source>
        <dbReference type="EMBL" id="KAH7907864.1"/>
    </source>
</evidence>
<organism evidence="1 2">
    <name type="scientific">Hygrophoropsis aurantiaca</name>
    <dbReference type="NCBI Taxonomy" id="72124"/>
    <lineage>
        <taxon>Eukaryota</taxon>
        <taxon>Fungi</taxon>
        <taxon>Dikarya</taxon>
        <taxon>Basidiomycota</taxon>
        <taxon>Agaricomycotina</taxon>
        <taxon>Agaricomycetes</taxon>
        <taxon>Agaricomycetidae</taxon>
        <taxon>Boletales</taxon>
        <taxon>Coniophorineae</taxon>
        <taxon>Hygrophoropsidaceae</taxon>
        <taxon>Hygrophoropsis</taxon>
    </lineage>
</organism>
<sequence length="236" mass="26462">MYLAVNWAQTIFLQAMQAILVIRVYALLNRSKKVMVFLATIYCLQAIAAFVMAGLLTNTRVLHESFVSISPAIGSVEQYVDSNPSTITFKSLPQNITIVFVVFDTVLLAFALLAFVRHASETKRLEGEWSINMLVRTLVADQLMYFVCYLVWMSLTLATDYNFYEEINLFTTWLNHVYNVSRALAVVAGPRMVINIRAVENKTRWGGTIGGELSAIQFGIRELPNKSESVMGEGGI</sequence>
<gene>
    <name evidence="1" type="ORF">BJ138DRAFT_427854</name>
</gene>
<proteinExistence type="predicted"/>
<evidence type="ECO:0000313" key="2">
    <source>
        <dbReference type="Proteomes" id="UP000790377"/>
    </source>
</evidence>
<comment type="caution">
    <text evidence="1">The sequence shown here is derived from an EMBL/GenBank/DDBJ whole genome shotgun (WGS) entry which is preliminary data.</text>
</comment>
<dbReference type="Proteomes" id="UP000790377">
    <property type="component" value="Unassembled WGS sequence"/>
</dbReference>
<name>A0ACB8A476_9AGAM</name>
<dbReference type="EMBL" id="MU267863">
    <property type="protein sequence ID" value="KAH7907864.1"/>
    <property type="molecule type" value="Genomic_DNA"/>
</dbReference>
<accession>A0ACB8A476</accession>
<keyword evidence="2" id="KW-1185">Reference proteome</keyword>
<protein>
    <submittedName>
        <fullName evidence="1">Uncharacterized protein</fullName>
    </submittedName>
</protein>
<reference evidence="1" key="1">
    <citation type="journal article" date="2021" name="New Phytol.">
        <title>Evolutionary innovations through gain and loss of genes in the ectomycorrhizal Boletales.</title>
        <authorList>
            <person name="Wu G."/>
            <person name="Miyauchi S."/>
            <person name="Morin E."/>
            <person name="Kuo A."/>
            <person name="Drula E."/>
            <person name="Varga T."/>
            <person name="Kohler A."/>
            <person name="Feng B."/>
            <person name="Cao Y."/>
            <person name="Lipzen A."/>
            <person name="Daum C."/>
            <person name="Hundley H."/>
            <person name="Pangilinan J."/>
            <person name="Johnson J."/>
            <person name="Barry K."/>
            <person name="LaButti K."/>
            <person name="Ng V."/>
            <person name="Ahrendt S."/>
            <person name="Min B."/>
            <person name="Choi I.G."/>
            <person name="Park H."/>
            <person name="Plett J.M."/>
            <person name="Magnuson J."/>
            <person name="Spatafora J.W."/>
            <person name="Nagy L.G."/>
            <person name="Henrissat B."/>
            <person name="Grigoriev I.V."/>
            <person name="Yang Z.L."/>
            <person name="Xu J."/>
            <person name="Martin F.M."/>
        </authorList>
    </citation>
    <scope>NUCLEOTIDE SEQUENCE</scope>
    <source>
        <strain evidence="1">ATCC 28755</strain>
    </source>
</reference>